<evidence type="ECO:0000256" key="1">
    <source>
        <dbReference type="ARBA" id="ARBA00022448"/>
    </source>
</evidence>
<comment type="caution">
    <text evidence="6">The sequence shown here is derived from an EMBL/GenBank/DDBJ whole genome shotgun (WGS) entry which is preliminary data.</text>
</comment>
<dbReference type="InterPro" id="IPR051782">
    <property type="entry name" value="ABC_Transporter_VariousFunc"/>
</dbReference>
<evidence type="ECO:0000313" key="8">
    <source>
        <dbReference type="Proteomes" id="UP000195897"/>
    </source>
</evidence>
<dbReference type="Gene3D" id="3.40.50.300">
    <property type="entry name" value="P-loop containing nucleotide triphosphate hydrolases"/>
    <property type="match status" value="1"/>
</dbReference>
<reference evidence="7 8" key="1">
    <citation type="submission" date="2017-04" db="EMBL/GenBank/DDBJ databases">
        <title>Function of individual gut microbiota members based on whole genome sequencing of pure cultures obtained from chicken caecum.</title>
        <authorList>
            <person name="Medvecky M."/>
            <person name="Cejkova D."/>
            <person name="Polansky O."/>
            <person name="Karasova D."/>
            <person name="Kubasova T."/>
            <person name="Cizek A."/>
            <person name="Rychlik I."/>
        </authorList>
    </citation>
    <scope>NUCLEOTIDE SEQUENCE [LARGE SCALE GENOMIC DNA]</scope>
    <source>
        <strain evidence="7">An179</strain>
        <strain evidence="8">An180</strain>
    </source>
</reference>
<dbReference type="EMBL" id="NFKK01000007">
    <property type="protein sequence ID" value="OUP52877.1"/>
    <property type="molecule type" value="Genomic_DNA"/>
</dbReference>
<keyword evidence="2" id="KW-0547">Nucleotide-binding</keyword>
<evidence type="ECO:0000313" key="7">
    <source>
        <dbReference type="Proteomes" id="UP000195326"/>
    </source>
</evidence>
<dbReference type="InterPro" id="IPR003593">
    <property type="entry name" value="AAA+_ATPase"/>
</dbReference>
<evidence type="ECO:0000313" key="6">
    <source>
        <dbReference type="EMBL" id="OUP57388.1"/>
    </source>
</evidence>
<gene>
    <name evidence="6" type="ORF">B5F15_09770</name>
    <name evidence="5" type="ORF">B5F17_07800</name>
</gene>
<dbReference type="PROSITE" id="PS50893">
    <property type="entry name" value="ABC_TRANSPORTER_2"/>
    <property type="match status" value="1"/>
</dbReference>
<sequence length="308" mass="34812">MADRGGGRQVIRTEKATKRFGTLLAVDHVDTEIHEGSVFGLIGSNGAGKSTFLRMLAGILAPDEGIVRIDEQEVYENEEIKKRCFYISDEQFFFPNSTPDDMKNYYKTFYPNFDEARYRMLMDGFGLDGNRKIRTFSKGMKKQVSVICGLSACTDYLFCDETFDGLDPVARQTIKGLFAGDVADRGLTPVIASHNLRELEDICDHVGLLHRGGILFSRDLDDMKLGLHKVQLILRQPPEGDPFAGIEVLKREQRGSLYTITARGTREQLEERMTVLQPAFYEMLPLTLEEIFISETEVAGYDLKKLLL</sequence>
<dbReference type="SMART" id="SM00382">
    <property type="entry name" value="AAA"/>
    <property type="match status" value="1"/>
</dbReference>
<dbReference type="Proteomes" id="UP000195326">
    <property type="component" value="Unassembled WGS sequence"/>
</dbReference>
<dbReference type="GO" id="GO:0016887">
    <property type="term" value="F:ATP hydrolysis activity"/>
    <property type="evidence" value="ECO:0007669"/>
    <property type="project" value="InterPro"/>
</dbReference>
<protein>
    <submittedName>
        <fullName evidence="6">ABC transporter</fullName>
    </submittedName>
</protein>
<accession>A0A1Y4LL06</accession>
<dbReference type="PANTHER" id="PTHR42939">
    <property type="entry name" value="ABC TRANSPORTER ATP-BINDING PROTEIN ALBC-RELATED"/>
    <property type="match status" value="1"/>
</dbReference>
<dbReference type="InterPro" id="IPR027417">
    <property type="entry name" value="P-loop_NTPase"/>
</dbReference>
<dbReference type="STRING" id="501571.GCA_900143195_00823"/>
<organism evidence="6 7">
    <name type="scientific">Butyricicoccus pullicaecorum</name>
    <dbReference type="NCBI Taxonomy" id="501571"/>
    <lineage>
        <taxon>Bacteria</taxon>
        <taxon>Bacillati</taxon>
        <taxon>Bacillota</taxon>
        <taxon>Clostridia</taxon>
        <taxon>Eubacteriales</taxon>
        <taxon>Butyricicoccaceae</taxon>
        <taxon>Butyricicoccus</taxon>
    </lineage>
</organism>
<dbReference type="EMBL" id="NFKL01000013">
    <property type="protein sequence ID" value="OUP57388.1"/>
    <property type="molecule type" value="Genomic_DNA"/>
</dbReference>
<evidence type="ECO:0000256" key="3">
    <source>
        <dbReference type="ARBA" id="ARBA00022840"/>
    </source>
</evidence>
<dbReference type="PANTHER" id="PTHR42939:SF1">
    <property type="entry name" value="ABC TRANSPORTER ATP-BINDING PROTEIN ALBC-RELATED"/>
    <property type="match status" value="1"/>
</dbReference>
<feature type="domain" description="ABC transporter" evidence="4">
    <location>
        <begin position="11"/>
        <end position="236"/>
    </location>
</feature>
<dbReference type="CDD" id="cd03230">
    <property type="entry name" value="ABC_DR_subfamily_A"/>
    <property type="match status" value="1"/>
</dbReference>
<proteinExistence type="predicted"/>
<dbReference type="AlphaFoldDB" id="A0A1Y4LL06"/>
<dbReference type="SUPFAM" id="SSF52540">
    <property type="entry name" value="P-loop containing nucleoside triphosphate hydrolases"/>
    <property type="match status" value="1"/>
</dbReference>
<keyword evidence="1" id="KW-0813">Transport</keyword>
<dbReference type="GO" id="GO:0005524">
    <property type="term" value="F:ATP binding"/>
    <property type="evidence" value="ECO:0007669"/>
    <property type="project" value="UniProtKB-KW"/>
</dbReference>
<dbReference type="Pfam" id="PF00005">
    <property type="entry name" value="ABC_tran"/>
    <property type="match status" value="1"/>
</dbReference>
<evidence type="ECO:0000256" key="2">
    <source>
        <dbReference type="ARBA" id="ARBA00022741"/>
    </source>
</evidence>
<evidence type="ECO:0000259" key="4">
    <source>
        <dbReference type="PROSITE" id="PS50893"/>
    </source>
</evidence>
<dbReference type="InterPro" id="IPR003439">
    <property type="entry name" value="ABC_transporter-like_ATP-bd"/>
</dbReference>
<reference evidence="6" key="2">
    <citation type="journal article" date="2018" name="BMC Genomics">
        <title>Whole genome sequencing and function prediction of 133 gut anaerobes isolated from chicken caecum in pure cultures.</title>
        <authorList>
            <person name="Medvecky M."/>
            <person name="Cejkova D."/>
            <person name="Polansky O."/>
            <person name="Karasova D."/>
            <person name="Kubasova T."/>
            <person name="Cizek A."/>
            <person name="Rychlik I."/>
        </authorList>
    </citation>
    <scope>NUCLEOTIDE SEQUENCE</scope>
    <source>
        <strain evidence="6">An179</strain>
        <strain evidence="5">An180</strain>
    </source>
</reference>
<name>A0A1Y4LL06_9FIRM</name>
<keyword evidence="3" id="KW-0067">ATP-binding</keyword>
<evidence type="ECO:0000313" key="5">
    <source>
        <dbReference type="EMBL" id="OUP52877.1"/>
    </source>
</evidence>
<dbReference type="Proteomes" id="UP000195897">
    <property type="component" value="Unassembled WGS sequence"/>
</dbReference>